<dbReference type="Proteomes" id="UP001345013">
    <property type="component" value="Unassembled WGS sequence"/>
</dbReference>
<comment type="caution">
    <text evidence="9">The sequence shown here is derived from an EMBL/GenBank/DDBJ whole genome shotgun (WGS) entry which is preliminary data.</text>
</comment>
<dbReference type="Pfam" id="PF00024">
    <property type="entry name" value="PAN_1"/>
    <property type="match status" value="1"/>
</dbReference>
<evidence type="ECO:0000256" key="1">
    <source>
        <dbReference type="ARBA" id="ARBA00004167"/>
    </source>
</evidence>
<name>A0ABR0JU76_9EURO</name>
<feature type="chain" id="PRO_5047284986" description="Apple domain-containing protein" evidence="7">
    <location>
        <begin position="20"/>
        <end position="405"/>
    </location>
</feature>
<comment type="subcellular location">
    <subcellularLocation>
        <location evidence="1">Membrane</location>
        <topology evidence="1">Single-pass membrane protein</topology>
    </subcellularLocation>
</comment>
<keyword evidence="4 6" id="KW-0472">Membrane</keyword>
<dbReference type="EMBL" id="JAVRRG010000327">
    <property type="protein sequence ID" value="KAK5072327.1"/>
    <property type="molecule type" value="Genomic_DNA"/>
</dbReference>
<evidence type="ECO:0000256" key="3">
    <source>
        <dbReference type="ARBA" id="ARBA00022989"/>
    </source>
</evidence>
<feature type="region of interest" description="Disordered" evidence="5">
    <location>
        <begin position="265"/>
        <end position="364"/>
    </location>
</feature>
<dbReference type="InterPro" id="IPR003609">
    <property type="entry name" value="Pan_app"/>
</dbReference>
<proteinExistence type="predicted"/>
<evidence type="ECO:0000256" key="4">
    <source>
        <dbReference type="ARBA" id="ARBA00023136"/>
    </source>
</evidence>
<feature type="signal peptide" evidence="7">
    <location>
        <begin position="1"/>
        <end position="19"/>
    </location>
</feature>
<gene>
    <name evidence="9" type="ORF">LTR24_010435</name>
</gene>
<feature type="region of interest" description="Disordered" evidence="5">
    <location>
        <begin position="129"/>
        <end position="201"/>
    </location>
</feature>
<keyword evidence="7" id="KW-0732">Signal</keyword>
<evidence type="ECO:0000256" key="2">
    <source>
        <dbReference type="ARBA" id="ARBA00022692"/>
    </source>
</evidence>
<evidence type="ECO:0000256" key="7">
    <source>
        <dbReference type="SAM" id="SignalP"/>
    </source>
</evidence>
<keyword evidence="10" id="KW-1185">Reference proteome</keyword>
<protein>
    <recommendedName>
        <fullName evidence="8">Apple domain-containing protein</fullName>
    </recommendedName>
</protein>
<evidence type="ECO:0000313" key="10">
    <source>
        <dbReference type="Proteomes" id="UP001345013"/>
    </source>
</evidence>
<evidence type="ECO:0000256" key="6">
    <source>
        <dbReference type="SAM" id="Phobius"/>
    </source>
</evidence>
<feature type="region of interest" description="Disordered" evidence="5">
    <location>
        <begin position="376"/>
        <end position="405"/>
    </location>
</feature>
<sequence>MRLSRLTLVAASLVPFTDAFRYRQGGYRGSPADTSDTTGDTTADITADTTVTSLCPDASQGSTSNGYEIYCSLVIDPSDASNTILPADDNVATFEACLTLCDNTNDCTGLSYVEASTTCYLHKGDHKAASQRDGWNGARKVGSKVASTNSATSSSTRTDSSSTTSGNSQSSSTSSTTTNSSTATPSPTTSTTAKSGTPPPSKKAGILIGSCSFGVALVLLIIFFIRKRRNRKMWTVRYPIDPSGRKPANQQSRWSRLRAQLLAQKKGHNKMPGDAGGREREISPLGMSTNEPTMNPTASQTSLPPPVPPKPAPNLTPAPPPIEIGVRHSRHEMPGNSMYPAELDSVPLSPQSYPSHPSAESKNLPLPVQNSIEEMQQSGHGAVGPRPYSFEPEPDAARVRTMREI</sequence>
<feature type="compositionally biased region" description="Polar residues" evidence="5">
    <location>
        <begin position="348"/>
        <end position="361"/>
    </location>
</feature>
<dbReference type="InterPro" id="IPR051694">
    <property type="entry name" value="Immunoregulatory_rcpt-like"/>
</dbReference>
<reference evidence="9 10" key="1">
    <citation type="submission" date="2023-08" db="EMBL/GenBank/DDBJ databases">
        <title>Black Yeasts Isolated from many extreme environments.</title>
        <authorList>
            <person name="Coleine C."/>
            <person name="Stajich J.E."/>
            <person name="Selbmann L."/>
        </authorList>
    </citation>
    <scope>NUCLEOTIDE SEQUENCE [LARGE SCALE GENOMIC DNA]</scope>
    <source>
        <strain evidence="9 10">CCFEE 5885</strain>
    </source>
</reference>
<evidence type="ECO:0000256" key="5">
    <source>
        <dbReference type="SAM" id="MobiDB-lite"/>
    </source>
</evidence>
<feature type="compositionally biased region" description="Pro residues" evidence="5">
    <location>
        <begin position="303"/>
        <end position="322"/>
    </location>
</feature>
<evidence type="ECO:0000313" key="9">
    <source>
        <dbReference type="EMBL" id="KAK5072327.1"/>
    </source>
</evidence>
<feature type="compositionally biased region" description="Polar residues" evidence="5">
    <location>
        <begin position="286"/>
        <end position="302"/>
    </location>
</feature>
<feature type="domain" description="Apple" evidence="8">
    <location>
        <begin position="90"/>
        <end position="128"/>
    </location>
</feature>
<organism evidence="9 10">
    <name type="scientific">Lithohypha guttulata</name>
    <dbReference type="NCBI Taxonomy" id="1690604"/>
    <lineage>
        <taxon>Eukaryota</taxon>
        <taxon>Fungi</taxon>
        <taxon>Dikarya</taxon>
        <taxon>Ascomycota</taxon>
        <taxon>Pezizomycotina</taxon>
        <taxon>Eurotiomycetes</taxon>
        <taxon>Chaetothyriomycetidae</taxon>
        <taxon>Chaetothyriales</taxon>
        <taxon>Trichomeriaceae</taxon>
        <taxon>Lithohypha</taxon>
    </lineage>
</organism>
<evidence type="ECO:0000259" key="8">
    <source>
        <dbReference type="Pfam" id="PF00024"/>
    </source>
</evidence>
<keyword evidence="2 6" id="KW-0812">Transmembrane</keyword>
<feature type="compositionally biased region" description="Low complexity" evidence="5">
    <location>
        <begin position="146"/>
        <end position="196"/>
    </location>
</feature>
<accession>A0ABR0JU76</accession>
<dbReference type="PANTHER" id="PTHR15549">
    <property type="entry name" value="PAIRED IMMUNOGLOBULIN-LIKE TYPE 2 RECEPTOR"/>
    <property type="match status" value="1"/>
</dbReference>
<feature type="transmembrane region" description="Helical" evidence="6">
    <location>
        <begin position="204"/>
        <end position="225"/>
    </location>
</feature>
<dbReference type="Gene3D" id="3.50.4.10">
    <property type="entry name" value="Hepatocyte Growth Factor"/>
    <property type="match status" value="1"/>
</dbReference>
<keyword evidence="3 6" id="KW-1133">Transmembrane helix</keyword>
<feature type="compositionally biased region" description="Basic and acidic residues" evidence="5">
    <location>
        <begin position="395"/>
        <end position="405"/>
    </location>
</feature>